<organism evidence="4 5">
    <name type="scientific">Porites lobata</name>
    <dbReference type="NCBI Taxonomy" id="104759"/>
    <lineage>
        <taxon>Eukaryota</taxon>
        <taxon>Metazoa</taxon>
        <taxon>Cnidaria</taxon>
        <taxon>Anthozoa</taxon>
        <taxon>Hexacorallia</taxon>
        <taxon>Scleractinia</taxon>
        <taxon>Fungiina</taxon>
        <taxon>Poritidae</taxon>
        <taxon>Porites</taxon>
    </lineage>
</organism>
<dbReference type="PANTHER" id="PTHR24637:SF421">
    <property type="entry name" value="CUTICLE COLLAGEN DPY-2"/>
    <property type="match status" value="1"/>
</dbReference>
<dbReference type="EMBL" id="CALNXK010000061">
    <property type="protein sequence ID" value="CAH3138893.1"/>
    <property type="molecule type" value="Genomic_DNA"/>
</dbReference>
<proteinExistence type="predicted"/>
<feature type="signal peptide" evidence="2">
    <location>
        <begin position="1"/>
        <end position="21"/>
    </location>
</feature>
<accession>A0ABN8P9Q9</accession>
<reference evidence="4 5" key="1">
    <citation type="submission" date="2022-05" db="EMBL/GenBank/DDBJ databases">
        <authorList>
            <consortium name="Genoscope - CEA"/>
            <person name="William W."/>
        </authorList>
    </citation>
    <scope>NUCLEOTIDE SEQUENCE [LARGE SCALE GENOMIC DNA]</scope>
</reference>
<dbReference type="Proteomes" id="UP001159405">
    <property type="component" value="Unassembled WGS sequence"/>
</dbReference>
<dbReference type="PANTHER" id="PTHR24637">
    <property type="entry name" value="COLLAGEN"/>
    <property type="match status" value="1"/>
</dbReference>
<feature type="chain" id="PRO_5046806630" description="CTHRC1 C-terminal domain-containing protein" evidence="2">
    <location>
        <begin position="22"/>
        <end position="217"/>
    </location>
</feature>
<feature type="domain" description="CTHRC1 C-terminal" evidence="3">
    <location>
        <begin position="82"/>
        <end position="209"/>
    </location>
</feature>
<keyword evidence="2" id="KW-0732">Signal</keyword>
<evidence type="ECO:0000313" key="4">
    <source>
        <dbReference type="EMBL" id="CAH3138893.1"/>
    </source>
</evidence>
<dbReference type="InterPro" id="IPR008160">
    <property type="entry name" value="Collagen"/>
</dbReference>
<evidence type="ECO:0000256" key="2">
    <source>
        <dbReference type="SAM" id="SignalP"/>
    </source>
</evidence>
<evidence type="ECO:0000313" key="5">
    <source>
        <dbReference type="Proteomes" id="UP001159405"/>
    </source>
</evidence>
<dbReference type="Pfam" id="PF25815">
    <property type="entry name" value="CTHRC1_C"/>
    <property type="match status" value="1"/>
</dbReference>
<name>A0ABN8P9Q9_9CNID</name>
<evidence type="ECO:0000256" key="1">
    <source>
        <dbReference type="SAM" id="MobiDB-lite"/>
    </source>
</evidence>
<dbReference type="InterPro" id="IPR057873">
    <property type="entry name" value="CTHRC1_C"/>
</dbReference>
<feature type="region of interest" description="Disordered" evidence="1">
    <location>
        <begin position="33"/>
        <end position="84"/>
    </location>
</feature>
<keyword evidence="5" id="KW-1185">Reference proteome</keyword>
<protein>
    <recommendedName>
        <fullName evidence="3">CTHRC1 C-terminal domain-containing protein</fullName>
    </recommendedName>
</protein>
<evidence type="ECO:0000259" key="3">
    <source>
        <dbReference type="Pfam" id="PF25815"/>
    </source>
</evidence>
<gene>
    <name evidence="4" type="ORF">PLOB_00040358</name>
</gene>
<feature type="compositionally biased region" description="Low complexity" evidence="1">
    <location>
        <begin position="58"/>
        <end position="73"/>
    </location>
</feature>
<dbReference type="Pfam" id="PF01391">
    <property type="entry name" value="Collagen"/>
    <property type="match status" value="1"/>
</dbReference>
<sequence>MKAKLLIVLMSAANLLALTRAVVQKGCPGINGVPGIPGNPGLPGPYGRHGAKGERGKTGPQGQKGDQGQQGSKGETGPEGHSNWKQCVSKLSRREDNGLLKECVFRKEQSSSLRVFFSGALRILNCVRCCKRWFFTFNGAECSGPMPIDGIVYMQGLRALQPLRVRHIEGYCENIPRGEVRVGFNVGNCAGYGNVDAHSGWNSVSRIVVEEVPAPQK</sequence>
<comment type="caution">
    <text evidence="4">The sequence shown here is derived from an EMBL/GenBank/DDBJ whole genome shotgun (WGS) entry which is preliminary data.</text>
</comment>